<dbReference type="EC" id="1.3.1.94" evidence="5"/>
<feature type="transmembrane region" description="Helical" evidence="5">
    <location>
        <begin position="266"/>
        <end position="285"/>
    </location>
</feature>
<comment type="caution">
    <text evidence="5">Lacks conserved residue(s) required for the propagation of feature annotation.</text>
</comment>
<dbReference type="GO" id="GO:0102389">
    <property type="term" value="F:polyprenol reductase activity"/>
    <property type="evidence" value="ECO:0007669"/>
    <property type="project" value="UniProtKB-UniRule"/>
</dbReference>
<evidence type="ECO:0000256" key="2">
    <source>
        <dbReference type="ARBA" id="ARBA00022692"/>
    </source>
</evidence>
<dbReference type="InterPro" id="IPR039698">
    <property type="entry name" value="Dfg10/SRD5A3"/>
</dbReference>
<keyword evidence="2 5" id="KW-0812">Transmembrane</keyword>
<keyword evidence="3 5" id="KW-1133">Transmembrane helix</keyword>
<comment type="function">
    <text evidence="5">Plays a key role in early steps of protein N-linked glycosylation by being involved in the conversion of polyprenol into dolichol. Acts as a polyprenal reductase that mediates the reduction of polyprenal into dolichal in a NADP-dependent mechanism. Dolichols are required for the synthesis of dolichol-linked monosaccharides and the oligosaccharide precursor used for N-glycosylation.</text>
</comment>
<protein>
    <recommendedName>
        <fullName evidence="5">Polyprenal reductase</fullName>
        <ecNumber evidence="5">1.3.1.94</ecNumber>
    </recommendedName>
</protein>
<reference evidence="8" key="2">
    <citation type="journal article" date="2019" name="Mol. Plant Microbe Interact.">
        <title>Genome sequence resources for four phytopathogenic fungi from the Colletotrichum orbiculare species complex.</title>
        <authorList>
            <person name="Gan P."/>
            <person name="Tsushima A."/>
            <person name="Narusaka M."/>
            <person name="Narusaka Y."/>
            <person name="Takano Y."/>
            <person name="Kubo Y."/>
            <person name="Shirasu K."/>
        </authorList>
    </citation>
    <scope>GENOME REANNOTATION</scope>
    <source>
        <strain evidence="8">104-T / ATCC 96160 / CBS 514.97 / LARS 414 / MAFF 240422</strain>
    </source>
</reference>
<name>A0A484G0B4_COLOR</name>
<comment type="caution">
    <text evidence="7">The sequence shown here is derived from an EMBL/GenBank/DDBJ whole genome shotgun (WGS) entry which is preliminary data.</text>
</comment>
<dbReference type="GO" id="GO:0005789">
    <property type="term" value="C:endoplasmic reticulum membrane"/>
    <property type="evidence" value="ECO:0007669"/>
    <property type="project" value="UniProtKB-SubCell"/>
</dbReference>
<comment type="similarity">
    <text evidence="5">Belongs to the steroid 5-alpha reductase family. Polyprenal reductase subfamily.</text>
</comment>
<dbReference type="AlphaFoldDB" id="A0A484G0B4"/>
<dbReference type="UniPathway" id="UPA00378"/>
<accession>A0A484G0B4</accession>
<comment type="pathway">
    <text evidence="5">Protein modification; protein glycosylation.</text>
</comment>
<dbReference type="EMBL" id="AMCV02000005">
    <property type="protein sequence ID" value="TDZ23613.1"/>
    <property type="molecule type" value="Genomic_DNA"/>
</dbReference>
<evidence type="ECO:0000256" key="5">
    <source>
        <dbReference type="RuleBase" id="RU367081"/>
    </source>
</evidence>
<keyword evidence="8" id="KW-1185">Reference proteome</keyword>
<dbReference type="GO" id="GO:0003865">
    <property type="term" value="F:3-oxo-5-alpha-steroid 4-dehydrogenase activity"/>
    <property type="evidence" value="ECO:0007669"/>
    <property type="project" value="TreeGrafter"/>
</dbReference>
<evidence type="ECO:0000256" key="3">
    <source>
        <dbReference type="ARBA" id="ARBA00022989"/>
    </source>
</evidence>
<evidence type="ECO:0000313" key="8">
    <source>
        <dbReference type="Proteomes" id="UP000014480"/>
    </source>
</evidence>
<keyword evidence="4 5" id="KW-0472">Membrane</keyword>
<dbReference type="PROSITE" id="PS50244">
    <property type="entry name" value="S5A_REDUCTASE"/>
    <property type="match status" value="1"/>
</dbReference>
<dbReference type="Pfam" id="PF02544">
    <property type="entry name" value="Steroid_dh"/>
    <property type="match status" value="1"/>
</dbReference>
<keyword evidence="5" id="KW-0521">NADP</keyword>
<gene>
    <name evidence="7" type="ORF">Cob_v002904</name>
</gene>
<dbReference type="GO" id="GO:0006488">
    <property type="term" value="P:dolichol-linked oligosaccharide biosynthetic process"/>
    <property type="evidence" value="ECO:0007669"/>
    <property type="project" value="UniProtKB-UniRule"/>
</dbReference>
<evidence type="ECO:0000256" key="1">
    <source>
        <dbReference type="ARBA" id="ARBA00004127"/>
    </source>
</evidence>
<dbReference type="STRING" id="1213857.A0A484G0B4"/>
<dbReference type="OrthoDB" id="541710at2759"/>
<evidence type="ECO:0000256" key="4">
    <source>
        <dbReference type="ARBA" id="ARBA00023136"/>
    </source>
</evidence>
<feature type="transmembrane region" description="Helical" evidence="5">
    <location>
        <begin position="341"/>
        <end position="364"/>
    </location>
</feature>
<dbReference type="GO" id="GO:0160198">
    <property type="term" value="F:polyprenal reductase activity"/>
    <property type="evidence" value="ECO:0007669"/>
    <property type="project" value="UniProtKB-EC"/>
</dbReference>
<dbReference type="InterPro" id="IPR001104">
    <property type="entry name" value="3-oxo-5_a-steroid_4-DH_C"/>
</dbReference>
<feature type="domain" description="3-oxo-5-alpha-steroid 4-dehydrogenase C-terminal" evidence="6">
    <location>
        <begin position="304"/>
        <end position="417"/>
    </location>
</feature>
<dbReference type="PANTHER" id="PTHR14624:SF0">
    <property type="entry name" value="POLYPRENOL REDUCTASE"/>
    <property type="match status" value="1"/>
</dbReference>
<dbReference type="PANTHER" id="PTHR14624">
    <property type="entry name" value="DFG10 PROTEIN"/>
    <property type="match status" value="1"/>
</dbReference>
<organism evidence="7 8">
    <name type="scientific">Colletotrichum orbiculare (strain 104-T / ATCC 96160 / CBS 514.97 / LARS 414 / MAFF 240422)</name>
    <name type="common">Cucumber anthracnose fungus</name>
    <name type="synonym">Colletotrichum lagenarium</name>
    <dbReference type="NCBI Taxonomy" id="1213857"/>
    <lineage>
        <taxon>Eukaryota</taxon>
        <taxon>Fungi</taxon>
        <taxon>Dikarya</taxon>
        <taxon>Ascomycota</taxon>
        <taxon>Pezizomycotina</taxon>
        <taxon>Sordariomycetes</taxon>
        <taxon>Hypocreomycetidae</taxon>
        <taxon>Glomerellales</taxon>
        <taxon>Glomerellaceae</taxon>
        <taxon>Colletotrichum</taxon>
        <taxon>Colletotrichum orbiculare species complex</taxon>
    </lineage>
</organism>
<proteinExistence type="inferred from homology"/>
<reference evidence="8" key="1">
    <citation type="journal article" date="2013" name="New Phytol.">
        <title>Comparative genomic and transcriptomic analyses reveal the hemibiotrophic stage shift of Colletotrichum fungi.</title>
        <authorList>
            <person name="Gan P."/>
            <person name="Ikeda K."/>
            <person name="Irieda H."/>
            <person name="Narusaka M."/>
            <person name="O'Connell R.J."/>
            <person name="Narusaka Y."/>
            <person name="Takano Y."/>
            <person name="Kubo Y."/>
            <person name="Shirasu K."/>
        </authorList>
    </citation>
    <scope>NUCLEOTIDE SEQUENCE [LARGE SCALE GENOMIC DNA]</scope>
    <source>
        <strain evidence="8">104-T / ATCC 96160 / CBS 514.97 / LARS 414 / MAFF 240422</strain>
    </source>
</reference>
<feature type="transmembrane region" description="Helical" evidence="5">
    <location>
        <begin position="189"/>
        <end position="209"/>
    </location>
</feature>
<comment type="subcellular location">
    <subcellularLocation>
        <location evidence="1">Endomembrane system</location>
        <topology evidence="1">Multi-pass membrane protein</topology>
    </subcellularLocation>
    <subcellularLocation>
        <location evidence="5">Endoplasmic reticulum membrane</location>
    </subcellularLocation>
</comment>
<dbReference type="Proteomes" id="UP000014480">
    <property type="component" value="Unassembled WGS sequence"/>
</dbReference>
<evidence type="ECO:0000259" key="6">
    <source>
        <dbReference type="Pfam" id="PF02544"/>
    </source>
</evidence>
<keyword evidence="5" id="KW-0560">Oxidoreductase</keyword>
<sequence length="417" mass="45536">MHCAPSSLPPSPRAALQIAPAVSLTVHPAQDGKLHEMGPAFEERAWAKLKLGCPTTGPPTFDGLINGPMLPLSPAVAETLHYETLYTAYTDVQHASLAINMASSLQTATEALSALTPAQWCQAFFGLSSAAVLAIQIIPKAAQHALLDYGARSPAGPDNGTRDTKVQGGTRFNDLVEAVASVGQIPHAWFMHFYVASVAASVFWAFEYLRGGHLMQCIAARQAQSGSPSMNLAQTLLVWALMALQASRRLYECFFVMKPGSSKMWFVHWLLGLGFYLCMSVSVWVDGSASLQAANGADGSKLRSLSVITGTATYFYGWSRQHWCHKHLASLRKYSLPERGLFRYLVCPHYTCECLIYLGLAIAAAPEGQWINRTVLGALWFIVANLGTTADGTKQWYAQRFGAEKVAARWRMIPFVF</sequence>
<keyword evidence="5" id="KW-0256">Endoplasmic reticulum</keyword>
<comment type="catalytic activity">
    <reaction evidence="5">
        <text>a di-trans,poly-cis-dolichal + NADP(+) = a di-trans,poly-cis-polyprenal + NADPH + H(+)</text>
        <dbReference type="Rhea" id="RHEA:80727"/>
        <dbReference type="Rhea" id="RHEA-COMP:19536"/>
        <dbReference type="Rhea" id="RHEA-COMP:19537"/>
        <dbReference type="ChEBI" id="CHEBI:15378"/>
        <dbReference type="ChEBI" id="CHEBI:57783"/>
        <dbReference type="ChEBI" id="CHEBI:58349"/>
        <dbReference type="ChEBI" id="CHEBI:231623"/>
        <dbReference type="ChEBI" id="CHEBI:231637"/>
        <dbReference type="EC" id="1.3.1.94"/>
    </reaction>
    <physiologicalReaction direction="right-to-left" evidence="5">
        <dbReference type="Rhea" id="RHEA:80729"/>
    </physiologicalReaction>
</comment>
<evidence type="ECO:0000313" key="7">
    <source>
        <dbReference type="EMBL" id="TDZ23613.1"/>
    </source>
</evidence>
<dbReference type="GO" id="GO:0016095">
    <property type="term" value="P:polyprenol catabolic process"/>
    <property type="evidence" value="ECO:0007669"/>
    <property type="project" value="UniProtKB-UniRule"/>
</dbReference>